<protein>
    <submittedName>
        <fullName evidence="3">TRAP transporter substrate-binding protein</fullName>
    </submittedName>
</protein>
<dbReference type="Gene3D" id="3.40.190.170">
    <property type="entry name" value="Bacterial extracellular solute-binding protein, family 7"/>
    <property type="match status" value="1"/>
</dbReference>
<name>A0A7T6Z8N2_9BACI</name>
<dbReference type="CDD" id="cd13603">
    <property type="entry name" value="PBP2_TRAP_Siap_TeaA_like"/>
    <property type="match status" value="1"/>
</dbReference>
<dbReference type="PANTHER" id="PTHR33376:SF2">
    <property type="entry name" value="DICARBOXYLATE-BINDING PERIPLASMIC PROTEIN"/>
    <property type="match status" value="1"/>
</dbReference>
<dbReference type="RefSeq" id="WP_200087636.1">
    <property type="nucleotide sequence ID" value="NZ_CP054706.1"/>
</dbReference>
<feature type="chain" id="PRO_5038897175" evidence="2">
    <location>
        <begin position="25"/>
        <end position="341"/>
    </location>
</feature>
<dbReference type="Proteomes" id="UP000595349">
    <property type="component" value="Chromosome"/>
</dbReference>
<keyword evidence="4" id="KW-1185">Reference proteome</keyword>
<dbReference type="InterPro" id="IPR004682">
    <property type="entry name" value="TRAP_DctP"/>
</dbReference>
<dbReference type="AlphaFoldDB" id="A0A7T6Z8N2"/>
<gene>
    <name evidence="3" type="ORF">HUG20_02385</name>
</gene>
<dbReference type="PROSITE" id="PS51257">
    <property type="entry name" value="PROKAR_LIPOPROTEIN"/>
    <property type="match status" value="1"/>
</dbReference>
<evidence type="ECO:0000256" key="1">
    <source>
        <dbReference type="ARBA" id="ARBA00022729"/>
    </source>
</evidence>
<dbReference type="Pfam" id="PF03480">
    <property type="entry name" value="DctP"/>
    <property type="match status" value="1"/>
</dbReference>
<dbReference type="NCBIfam" id="TIGR00787">
    <property type="entry name" value="dctP"/>
    <property type="match status" value="1"/>
</dbReference>
<dbReference type="KEGG" id="scib:HUG20_02385"/>
<dbReference type="InterPro" id="IPR038404">
    <property type="entry name" value="TRAP_DctP_sf"/>
</dbReference>
<dbReference type="EMBL" id="CP054706">
    <property type="protein sequence ID" value="QQK78861.1"/>
    <property type="molecule type" value="Genomic_DNA"/>
</dbReference>
<dbReference type="GO" id="GO:0030288">
    <property type="term" value="C:outer membrane-bounded periplasmic space"/>
    <property type="evidence" value="ECO:0007669"/>
    <property type="project" value="InterPro"/>
</dbReference>
<reference evidence="3 4" key="1">
    <citation type="submission" date="2020-06" db="EMBL/GenBank/DDBJ databases">
        <title>Genomic analysis of Salicibibacter sp. NKC21-4.</title>
        <authorList>
            <person name="Oh Y.J."/>
        </authorList>
    </citation>
    <scope>NUCLEOTIDE SEQUENCE [LARGE SCALE GENOMIC DNA]</scope>
    <source>
        <strain evidence="3 4">NKC21-4</strain>
    </source>
</reference>
<dbReference type="NCBIfam" id="NF037995">
    <property type="entry name" value="TRAP_S1"/>
    <property type="match status" value="1"/>
</dbReference>
<evidence type="ECO:0000313" key="4">
    <source>
        <dbReference type="Proteomes" id="UP000595349"/>
    </source>
</evidence>
<dbReference type="GO" id="GO:0030246">
    <property type="term" value="F:carbohydrate binding"/>
    <property type="evidence" value="ECO:0007669"/>
    <property type="project" value="TreeGrafter"/>
</dbReference>
<accession>A0A7T6Z8N2</accession>
<dbReference type="PANTHER" id="PTHR33376">
    <property type="match status" value="1"/>
</dbReference>
<keyword evidence="1 2" id="KW-0732">Signal</keyword>
<dbReference type="GO" id="GO:0055085">
    <property type="term" value="P:transmembrane transport"/>
    <property type="evidence" value="ECO:0007669"/>
    <property type="project" value="InterPro"/>
</dbReference>
<evidence type="ECO:0000313" key="3">
    <source>
        <dbReference type="EMBL" id="QQK78861.1"/>
    </source>
</evidence>
<organism evidence="3 4">
    <name type="scientific">Salicibibacter cibi</name>
    <dbReference type="NCBI Taxonomy" id="2743001"/>
    <lineage>
        <taxon>Bacteria</taxon>
        <taxon>Bacillati</taxon>
        <taxon>Bacillota</taxon>
        <taxon>Bacilli</taxon>
        <taxon>Bacillales</taxon>
        <taxon>Bacillaceae</taxon>
        <taxon>Salicibibacter</taxon>
    </lineage>
</organism>
<dbReference type="InterPro" id="IPR018389">
    <property type="entry name" value="DctP_fam"/>
</dbReference>
<feature type="signal peptide" evidence="2">
    <location>
        <begin position="1"/>
        <end position="24"/>
    </location>
</feature>
<evidence type="ECO:0000256" key="2">
    <source>
        <dbReference type="SAM" id="SignalP"/>
    </source>
</evidence>
<dbReference type="PIRSF" id="PIRSF006470">
    <property type="entry name" value="DctB"/>
    <property type="match status" value="1"/>
</dbReference>
<sequence>MPRKKIIKLNVLILVMALVLIGCGEDTSSNDDVSEGEFEFQIGHSTTTDNQQHVGAEKIAELLEESSDGTITADVFELEQLGGEVAELQALQDGSQDITIVAHASATNFVPEWSIFNLPYLFDSTEQANAVLDEIGDEFFEMLPEHGLKGLGWLSSIERNVFSTTPIESAEDLQDFDIRVIEAPGFVDAYSALGAQPVTMPGGEVYSGLQQGVIDGAVNSPELFLNFGHHEVADYYNMTSMHYMPIAIVMSLDVWESLSTEQQELVQEVTDEAVEIGREHYTHTYEEAIEERMEEEEVTVVDTDISDMQERTADIHNSMTSEIPNGEELLELIENTKEEVE</sequence>
<proteinExistence type="predicted"/>